<dbReference type="EMBL" id="CP067421">
    <property type="protein sequence ID" value="QQP93254.1"/>
    <property type="molecule type" value="Genomic_DNA"/>
</dbReference>
<feature type="domain" description="Cytochrome c" evidence="8">
    <location>
        <begin position="89"/>
        <end position="190"/>
    </location>
</feature>
<keyword evidence="2 6" id="KW-0349">Heme</keyword>
<evidence type="ECO:0000256" key="2">
    <source>
        <dbReference type="ARBA" id="ARBA00022617"/>
    </source>
</evidence>
<dbReference type="Proteomes" id="UP000595197">
    <property type="component" value="Plasmid pTT6-1"/>
</dbReference>
<accession>A0ABX7BFV0</accession>
<reference evidence="11" key="1">
    <citation type="submission" date="2021-01" db="EMBL/GenBank/DDBJ databases">
        <title>Skermanella TT6 skin isolate.</title>
        <authorList>
            <person name="Lee K."/>
            <person name="Ganzorig M."/>
        </authorList>
    </citation>
    <scope>NUCLEOTIDE SEQUENCE [LARGE SCALE GENOMIC DNA]</scope>
    <source>
        <strain evidence="9 11">TT6</strain>
        <plasmid evidence="9 11">pTT6-1</plasmid>
    </source>
</reference>
<feature type="compositionally biased region" description="Basic and acidic residues" evidence="7">
    <location>
        <begin position="64"/>
        <end position="75"/>
    </location>
</feature>
<keyword evidence="11" id="KW-1185">Reference proteome</keyword>
<evidence type="ECO:0000313" key="9">
    <source>
        <dbReference type="EMBL" id="QQP93097.1"/>
    </source>
</evidence>
<organism evidence="10 11">
    <name type="scientific">Skermanella cutis</name>
    <dbReference type="NCBI Taxonomy" id="2775420"/>
    <lineage>
        <taxon>Bacteria</taxon>
        <taxon>Pseudomonadati</taxon>
        <taxon>Pseudomonadota</taxon>
        <taxon>Alphaproteobacteria</taxon>
        <taxon>Rhodospirillales</taxon>
        <taxon>Azospirillaceae</taxon>
        <taxon>Skermanella</taxon>
    </lineage>
</organism>
<dbReference type="InterPro" id="IPR009056">
    <property type="entry name" value="Cyt_c-like_dom"/>
</dbReference>
<evidence type="ECO:0000259" key="8">
    <source>
        <dbReference type="PROSITE" id="PS51007"/>
    </source>
</evidence>
<evidence type="ECO:0000313" key="10">
    <source>
        <dbReference type="EMBL" id="QQP93254.1"/>
    </source>
</evidence>
<keyword evidence="10" id="KW-0614">Plasmid</keyword>
<dbReference type="Gene3D" id="1.10.760.10">
    <property type="entry name" value="Cytochrome c-like domain"/>
    <property type="match status" value="2"/>
</dbReference>
<dbReference type="PROSITE" id="PS51007">
    <property type="entry name" value="CYTC"/>
    <property type="match status" value="2"/>
</dbReference>
<geneLocation type="plasmid" evidence="10 11">
    <name>pTT6-1</name>
</geneLocation>
<comment type="subcellular location">
    <subcellularLocation>
        <location evidence="1">Cell envelope</location>
    </subcellularLocation>
</comment>
<evidence type="ECO:0000256" key="1">
    <source>
        <dbReference type="ARBA" id="ARBA00004196"/>
    </source>
</evidence>
<dbReference type="SUPFAM" id="SSF46626">
    <property type="entry name" value="Cytochrome c"/>
    <property type="match status" value="2"/>
</dbReference>
<dbReference type="PANTHER" id="PTHR30600:SF7">
    <property type="entry name" value="CYTOCHROME C PEROXIDASE-RELATED"/>
    <property type="match status" value="1"/>
</dbReference>
<evidence type="ECO:0000256" key="4">
    <source>
        <dbReference type="ARBA" id="ARBA00023002"/>
    </source>
</evidence>
<feature type="domain" description="Cytochrome c" evidence="8">
    <location>
        <begin position="240"/>
        <end position="340"/>
    </location>
</feature>
<proteinExistence type="predicted"/>
<feature type="region of interest" description="Disordered" evidence="7">
    <location>
        <begin position="1"/>
        <end position="27"/>
    </location>
</feature>
<dbReference type="InterPro" id="IPR004852">
    <property type="entry name" value="Di-haem_cyt_c_peroxidsae"/>
</dbReference>
<evidence type="ECO:0000256" key="3">
    <source>
        <dbReference type="ARBA" id="ARBA00022723"/>
    </source>
</evidence>
<protein>
    <submittedName>
        <fullName evidence="10">C-type cytochrome</fullName>
    </submittedName>
</protein>
<evidence type="ECO:0000256" key="5">
    <source>
        <dbReference type="ARBA" id="ARBA00023004"/>
    </source>
</evidence>
<dbReference type="PANTHER" id="PTHR30600">
    <property type="entry name" value="CYTOCHROME C PEROXIDASE-RELATED"/>
    <property type="match status" value="1"/>
</dbReference>
<reference evidence="10" key="2">
    <citation type="submission" date="2021-02" db="EMBL/GenBank/DDBJ databases">
        <title>Skermanella TT6 skin isolate.</title>
        <authorList>
            <person name="Lee K."/>
            <person name="Ganzorig M."/>
        </authorList>
    </citation>
    <scope>NUCLEOTIDE SEQUENCE</scope>
    <source>
        <strain evidence="10">TT6</strain>
        <plasmid evidence="10">pTT6-1</plasmid>
    </source>
</reference>
<sequence>MSSQISDPEESPRRNGRRRRGKESGGAAGSKRVCLAAVAGAAAILTLVSGFDAVLTASVAEPSRPPERHAVRTDEPLTPILNVPDPRTAGALLGERLFADPRLSADGSRSCATCHDLGTNGASGRNLDEGLDGAELPLNTSTVFNAALSFRLNWEGAFRTLEDQARATIENPRIMGSSVEDVVSRLAADPDMVASFRDAYGREPDTAGLLAALADFERTLVTPDSPFDRWLEGDDGALSAEELEGYEEFKSLGCAACHQGGNVGGNLFQRHGIFYPLASPEPELLRVPSLRNIETTPPYFHDGSAPTLEIAVRRMARAQLNSRLTDRQVSSIVAFLRALTGKFRGRQVGAP</sequence>
<name>A0ABX7BFV0_9PROT</name>
<dbReference type="EMBL" id="CP067421">
    <property type="protein sequence ID" value="QQP93097.1"/>
    <property type="molecule type" value="Genomic_DNA"/>
</dbReference>
<keyword evidence="3 6" id="KW-0479">Metal-binding</keyword>
<evidence type="ECO:0000256" key="6">
    <source>
        <dbReference type="PROSITE-ProRule" id="PRU00433"/>
    </source>
</evidence>
<dbReference type="Pfam" id="PF03150">
    <property type="entry name" value="CCP_MauG"/>
    <property type="match status" value="1"/>
</dbReference>
<dbReference type="InterPro" id="IPR051395">
    <property type="entry name" value="Cytochrome_c_Peroxidase/MauG"/>
</dbReference>
<evidence type="ECO:0000256" key="7">
    <source>
        <dbReference type="SAM" id="MobiDB-lite"/>
    </source>
</evidence>
<gene>
    <name evidence="9" type="ORF">IGS68_28475</name>
    <name evidence="10" type="ORF">IGS68_29490</name>
</gene>
<feature type="region of interest" description="Disordered" evidence="7">
    <location>
        <begin position="60"/>
        <end position="79"/>
    </location>
</feature>
<dbReference type="InterPro" id="IPR036909">
    <property type="entry name" value="Cyt_c-like_dom_sf"/>
</dbReference>
<keyword evidence="5 6" id="KW-0408">Iron</keyword>
<keyword evidence="4" id="KW-0560">Oxidoreductase</keyword>
<evidence type="ECO:0000313" key="11">
    <source>
        <dbReference type="Proteomes" id="UP000595197"/>
    </source>
</evidence>